<dbReference type="HAMAP" id="MF_00409">
    <property type="entry name" value="LpxK"/>
    <property type="match status" value="1"/>
</dbReference>
<sequence>MSQLNVKVFNMLSQLLTPVSFLWEWIYRLRRFAFKMGVFNSSKFEVPIISIGNLSLGGTGKTPFTLWIGNYLNDSLEKKTMVLTRGYKGELENSSGIIKTGKKISENPFVFGDEALVLSRNLKNASVVVGADRRDNLRRYYEEEKADIVLLDDGFQHLKIERDLNIVLFDSLLPISKYHCPPRGYLREGLSALKEADVVLFGRADLVDRSELDELEKFVLTHCKKDTPSGQFKYAPGAIRNLLHEEDIALDELNGKNVICVSGLASPQSFLKLVKQLNANIVDDFNFPDHHLYKVSELESLVSLAEEKDAIILTTEKDIVKMKRCSSSERIHYLQIGIEFLKGEELVKQRINSVIRDSRGQVE</sequence>
<evidence type="ECO:0000256" key="1">
    <source>
        <dbReference type="ARBA" id="ARBA00002274"/>
    </source>
</evidence>
<evidence type="ECO:0000256" key="6">
    <source>
        <dbReference type="ARBA" id="ARBA00022556"/>
    </source>
</evidence>
<name>A0ABY0IKZ5_9BACT</name>
<comment type="similarity">
    <text evidence="13">Belongs to the LpxK family.</text>
</comment>
<keyword evidence="6 13" id="KW-0441">Lipid A biosynthesis</keyword>
<feature type="binding site" evidence="13">
    <location>
        <begin position="55"/>
        <end position="62"/>
    </location>
    <ligand>
        <name>ATP</name>
        <dbReference type="ChEBI" id="CHEBI:30616"/>
    </ligand>
</feature>
<comment type="function">
    <text evidence="1 13">Transfers the gamma-phosphate of ATP to the 4'-position of a tetraacyldisaccharide 1-phosphate intermediate (termed DS-1-P) to form tetraacyldisaccharide 1,4'-bis-phosphate (lipid IVA).</text>
</comment>
<dbReference type="PANTHER" id="PTHR42724:SF1">
    <property type="entry name" value="TETRAACYLDISACCHARIDE 4'-KINASE, MITOCHONDRIAL-RELATED"/>
    <property type="match status" value="1"/>
</dbReference>
<keyword evidence="9 13" id="KW-0418">Kinase</keyword>
<dbReference type="EC" id="2.7.1.130" evidence="3 13"/>
<evidence type="ECO:0000256" key="9">
    <source>
        <dbReference type="ARBA" id="ARBA00022777"/>
    </source>
</evidence>
<dbReference type="EMBL" id="QDKL01000002">
    <property type="protein sequence ID" value="RZF21967.1"/>
    <property type="molecule type" value="Genomic_DNA"/>
</dbReference>
<dbReference type="Proteomes" id="UP000443582">
    <property type="component" value="Unassembled WGS sequence"/>
</dbReference>
<dbReference type="GO" id="GO:0009029">
    <property type="term" value="F:lipid-A 4'-kinase activity"/>
    <property type="evidence" value="ECO:0007669"/>
    <property type="project" value="UniProtKB-EC"/>
</dbReference>
<comment type="catalytic activity">
    <reaction evidence="13">
        <text>a lipid A disaccharide + ATP = a lipid IVA + ADP + H(+)</text>
        <dbReference type="Rhea" id="RHEA:67840"/>
        <dbReference type="ChEBI" id="CHEBI:15378"/>
        <dbReference type="ChEBI" id="CHEBI:30616"/>
        <dbReference type="ChEBI" id="CHEBI:176343"/>
        <dbReference type="ChEBI" id="CHEBI:176425"/>
        <dbReference type="ChEBI" id="CHEBI:456216"/>
        <dbReference type="EC" id="2.7.1.130"/>
    </reaction>
</comment>
<keyword evidence="8 13" id="KW-0547">Nucleotide-binding</keyword>
<evidence type="ECO:0000256" key="2">
    <source>
        <dbReference type="ARBA" id="ARBA00004870"/>
    </source>
</evidence>
<evidence type="ECO:0000313" key="14">
    <source>
        <dbReference type="EMBL" id="RZF21967.1"/>
    </source>
</evidence>
<reference evidence="15" key="1">
    <citation type="journal article" date="2019" name="Int. J. Syst. Evol. Microbiol.">
        <title>Halobacteriovorax valvorus sp. nov., a novel prokaryotic predator isolated from coastal seawater of China.</title>
        <authorList>
            <person name="Chen M.-X."/>
        </authorList>
    </citation>
    <scope>NUCLEOTIDE SEQUENCE [LARGE SCALE GENOMIC DNA]</scope>
    <source>
        <strain evidence="15">BL9</strain>
    </source>
</reference>
<evidence type="ECO:0000256" key="8">
    <source>
        <dbReference type="ARBA" id="ARBA00022741"/>
    </source>
</evidence>
<evidence type="ECO:0000256" key="13">
    <source>
        <dbReference type="HAMAP-Rule" id="MF_00409"/>
    </source>
</evidence>
<evidence type="ECO:0000256" key="11">
    <source>
        <dbReference type="ARBA" id="ARBA00023098"/>
    </source>
</evidence>
<gene>
    <name evidence="13 14" type="primary">lpxK</name>
    <name evidence="14" type="ORF">DAY19_09780</name>
</gene>
<comment type="caution">
    <text evidence="14">The sequence shown here is derived from an EMBL/GenBank/DDBJ whole genome shotgun (WGS) entry which is preliminary data.</text>
</comment>
<keyword evidence="7 13" id="KW-0808">Transferase</keyword>
<comment type="pathway">
    <text evidence="2 13">Glycolipid biosynthesis; lipid IV(A) biosynthesis; lipid IV(A) from (3R)-3-hydroxytetradecanoyl-[acyl-carrier-protein] and UDP-N-acetyl-alpha-D-glucosamine: step 6/6.</text>
</comment>
<keyword evidence="15" id="KW-1185">Reference proteome</keyword>
<evidence type="ECO:0000256" key="3">
    <source>
        <dbReference type="ARBA" id="ARBA00012071"/>
    </source>
</evidence>
<evidence type="ECO:0000256" key="5">
    <source>
        <dbReference type="ARBA" id="ARBA00022516"/>
    </source>
</evidence>
<accession>A0ABY0IKZ5</accession>
<dbReference type="InterPro" id="IPR027417">
    <property type="entry name" value="P-loop_NTPase"/>
</dbReference>
<evidence type="ECO:0000313" key="15">
    <source>
        <dbReference type="Proteomes" id="UP000443582"/>
    </source>
</evidence>
<dbReference type="PANTHER" id="PTHR42724">
    <property type="entry name" value="TETRAACYLDISACCHARIDE 4'-KINASE"/>
    <property type="match status" value="1"/>
</dbReference>
<organism evidence="14 15">
    <name type="scientific">Halobacteriovorax vibrionivorans</name>
    <dbReference type="NCBI Taxonomy" id="2152716"/>
    <lineage>
        <taxon>Bacteria</taxon>
        <taxon>Pseudomonadati</taxon>
        <taxon>Bdellovibrionota</taxon>
        <taxon>Bacteriovoracia</taxon>
        <taxon>Bacteriovoracales</taxon>
        <taxon>Halobacteriovoraceae</taxon>
        <taxon>Halobacteriovorax</taxon>
    </lineage>
</organism>
<dbReference type="InterPro" id="IPR003758">
    <property type="entry name" value="LpxK"/>
</dbReference>
<protein>
    <recommendedName>
        <fullName evidence="4 13">Tetraacyldisaccharide 4'-kinase</fullName>
        <ecNumber evidence="3 13">2.7.1.130</ecNumber>
    </recommendedName>
    <alternativeName>
        <fullName evidence="12 13">Lipid A 4'-kinase</fullName>
    </alternativeName>
</protein>
<dbReference type="SUPFAM" id="SSF52540">
    <property type="entry name" value="P-loop containing nucleoside triphosphate hydrolases"/>
    <property type="match status" value="1"/>
</dbReference>
<keyword evidence="10 13" id="KW-0067">ATP-binding</keyword>
<dbReference type="Pfam" id="PF02606">
    <property type="entry name" value="LpxK"/>
    <property type="match status" value="1"/>
</dbReference>
<keyword evidence="5 13" id="KW-0444">Lipid biosynthesis</keyword>
<dbReference type="NCBIfam" id="TIGR00682">
    <property type="entry name" value="lpxK"/>
    <property type="match status" value="1"/>
</dbReference>
<evidence type="ECO:0000256" key="7">
    <source>
        <dbReference type="ARBA" id="ARBA00022679"/>
    </source>
</evidence>
<keyword evidence="11 13" id="KW-0443">Lipid metabolism</keyword>
<proteinExistence type="inferred from homology"/>
<evidence type="ECO:0000256" key="4">
    <source>
        <dbReference type="ARBA" id="ARBA00016436"/>
    </source>
</evidence>
<evidence type="ECO:0000256" key="12">
    <source>
        <dbReference type="ARBA" id="ARBA00029757"/>
    </source>
</evidence>
<evidence type="ECO:0000256" key="10">
    <source>
        <dbReference type="ARBA" id="ARBA00022840"/>
    </source>
</evidence>
<dbReference type="RefSeq" id="WP_115361892.1">
    <property type="nucleotide sequence ID" value="NZ_QDKL01000002.1"/>
</dbReference>